<reference evidence="9" key="1">
    <citation type="journal article" date="2023" name="Mol. Phylogenet. Evol.">
        <title>Genome-scale phylogeny and comparative genomics of the fungal order Sordariales.</title>
        <authorList>
            <person name="Hensen N."/>
            <person name="Bonometti L."/>
            <person name="Westerberg I."/>
            <person name="Brannstrom I.O."/>
            <person name="Guillou S."/>
            <person name="Cros-Aarteil S."/>
            <person name="Calhoun S."/>
            <person name="Haridas S."/>
            <person name="Kuo A."/>
            <person name="Mondo S."/>
            <person name="Pangilinan J."/>
            <person name="Riley R."/>
            <person name="LaButti K."/>
            <person name="Andreopoulos B."/>
            <person name="Lipzen A."/>
            <person name="Chen C."/>
            <person name="Yan M."/>
            <person name="Daum C."/>
            <person name="Ng V."/>
            <person name="Clum A."/>
            <person name="Steindorff A."/>
            <person name="Ohm R.A."/>
            <person name="Martin F."/>
            <person name="Silar P."/>
            <person name="Natvig D.O."/>
            <person name="Lalanne C."/>
            <person name="Gautier V."/>
            <person name="Ament-Velasquez S.L."/>
            <person name="Kruys A."/>
            <person name="Hutchinson M.I."/>
            <person name="Powell A.J."/>
            <person name="Barry K."/>
            <person name="Miller A.N."/>
            <person name="Grigoriev I.V."/>
            <person name="Debuchy R."/>
            <person name="Gladieux P."/>
            <person name="Hiltunen Thoren M."/>
            <person name="Johannesson H."/>
        </authorList>
    </citation>
    <scope>NUCLEOTIDE SEQUENCE</scope>
    <source>
        <strain evidence="9">CBS 232.78</strain>
    </source>
</reference>
<dbReference type="GO" id="GO:0016020">
    <property type="term" value="C:membrane"/>
    <property type="evidence" value="ECO:0007669"/>
    <property type="project" value="UniProtKB-SubCell"/>
</dbReference>
<name>A0AAE0P535_9PEZI</name>
<evidence type="ECO:0000256" key="7">
    <source>
        <dbReference type="SAM" id="Phobius"/>
    </source>
</evidence>
<comment type="caution">
    <text evidence="9">The sequence shown here is derived from an EMBL/GenBank/DDBJ whole genome shotgun (WGS) entry which is preliminary data.</text>
</comment>
<dbReference type="Proteomes" id="UP001285441">
    <property type="component" value="Unassembled WGS sequence"/>
</dbReference>
<dbReference type="InterPro" id="IPR052337">
    <property type="entry name" value="SAT4-like"/>
</dbReference>
<feature type="region of interest" description="Disordered" evidence="6">
    <location>
        <begin position="378"/>
        <end position="399"/>
    </location>
</feature>
<organism evidence="9 10">
    <name type="scientific">Podospora didyma</name>
    <dbReference type="NCBI Taxonomy" id="330526"/>
    <lineage>
        <taxon>Eukaryota</taxon>
        <taxon>Fungi</taxon>
        <taxon>Dikarya</taxon>
        <taxon>Ascomycota</taxon>
        <taxon>Pezizomycotina</taxon>
        <taxon>Sordariomycetes</taxon>
        <taxon>Sordariomycetidae</taxon>
        <taxon>Sordariales</taxon>
        <taxon>Podosporaceae</taxon>
        <taxon>Podospora</taxon>
    </lineage>
</organism>
<evidence type="ECO:0000256" key="2">
    <source>
        <dbReference type="ARBA" id="ARBA00022692"/>
    </source>
</evidence>
<sequence>MATEIDWSNFTVNINFTLPANTTIWGPIPDDRRRSLQPDIIACAILTWLIALTFVVLRFYTRGYLNHVLGPADWCILPALIFAIGVASSSIEQALRGAGKHSWEVDPYGIPALERAAWYGILFYTLSLVFTRLSILLLYKRIFTYSWTKKAIQVLITLVIAIGIWLVASTCTACVPLEAFWNWGLFWTQPVYCQPVTIWWGNAGLHITSDLVIMTLPLPVLSSLKLPRRQKIALMGVFVLGFFVCIVSILRLVALIDIQGQTPIDSTYTSANLIYWTTVEVNASICCACMMTLKPLIQKWFPRLLPSSSYARDRSIAWITPIGASRHSVTHPGGRESALSGSGSSKRAGSFMPQVEEIEGVLGSHALKLQDLEAHRHGSVSTAAGDEDAISSAGEGSLTAPPRAHLRLAIQVTKSVEVSKLPESPMPRELLVVDQQLTNRASGEQPTTTGDILKTKQG</sequence>
<evidence type="ECO:0000256" key="4">
    <source>
        <dbReference type="ARBA" id="ARBA00023136"/>
    </source>
</evidence>
<evidence type="ECO:0000313" key="10">
    <source>
        <dbReference type="Proteomes" id="UP001285441"/>
    </source>
</evidence>
<dbReference type="PANTHER" id="PTHR33048">
    <property type="entry name" value="PTH11-LIKE INTEGRAL MEMBRANE PROTEIN (AFU_ORTHOLOGUE AFUA_5G11245)"/>
    <property type="match status" value="1"/>
</dbReference>
<evidence type="ECO:0000256" key="6">
    <source>
        <dbReference type="SAM" id="MobiDB-lite"/>
    </source>
</evidence>
<evidence type="ECO:0000256" key="5">
    <source>
        <dbReference type="ARBA" id="ARBA00038359"/>
    </source>
</evidence>
<gene>
    <name evidence="9" type="ORF">B0H63DRAFT_17004</name>
</gene>
<feature type="region of interest" description="Disordered" evidence="6">
    <location>
        <begin position="437"/>
        <end position="458"/>
    </location>
</feature>
<accession>A0AAE0P535</accession>
<feature type="transmembrane region" description="Helical" evidence="7">
    <location>
        <begin position="151"/>
        <end position="178"/>
    </location>
</feature>
<dbReference type="PANTHER" id="PTHR33048:SF47">
    <property type="entry name" value="INTEGRAL MEMBRANE PROTEIN-RELATED"/>
    <property type="match status" value="1"/>
</dbReference>
<feature type="domain" description="Rhodopsin" evidence="8">
    <location>
        <begin position="57"/>
        <end position="299"/>
    </location>
</feature>
<feature type="transmembrane region" description="Helical" evidence="7">
    <location>
        <begin position="116"/>
        <end position="139"/>
    </location>
</feature>
<dbReference type="InterPro" id="IPR049326">
    <property type="entry name" value="Rhodopsin_dom_fungi"/>
</dbReference>
<keyword evidence="3 7" id="KW-1133">Transmembrane helix</keyword>
<dbReference type="Pfam" id="PF20684">
    <property type="entry name" value="Fung_rhodopsin"/>
    <property type="match status" value="1"/>
</dbReference>
<dbReference type="EMBL" id="JAULSW010000001">
    <property type="protein sequence ID" value="KAK3393407.1"/>
    <property type="molecule type" value="Genomic_DNA"/>
</dbReference>
<proteinExistence type="inferred from homology"/>
<evidence type="ECO:0000256" key="3">
    <source>
        <dbReference type="ARBA" id="ARBA00022989"/>
    </source>
</evidence>
<feature type="region of interest" description="Disordered" evidence="6">
    <location>
        <begin position="327"/>
        <end position="349"/>
    </location>
</feature>
<keyword evidence="2 7" id="KW-0812">Transmembrane</keyword>
<keyword evidence="10" id="KW-1185">Reference proteome</keyword>
<keyword evidence="4 7" id="KW-0472">Membrane</keyword>
<comment type="similarity">
    <text evidence="5">Belongs to the SAT4 family.</text>
</comment>
<evidence type="ECO:0000313" key="9">
    <source>
        <dbReference type="EMBL" id="KAK3393407.1"/>
    </source>
</evidence>
<evidence type="ECO:0000256" key="1">
    <source>
        <dbReference type="ARBA" id="ARBA00004141"/>
    </source>
</evidence>
<feature type="transmembrane region" description="Helical" evidence="7">
    <location>
        <begin position="39"/>
        <end position="60"/>
    </location>
</feature>
<feature type="transmembrane region" description="Helical" evidence="7">
    <location>
        <begin position="72"/>
        <end position="91"/>
    </location>
</feature>
<reference evidence="9" key="2">
    <citation type="submission" date="2023-06" db="EMBL/GenBank/DDBJ databases">
        <authorList>
            <consortium name="Lawrence Berkeley National Laboratory"/>
            <person name="Haridas S."/>
            <person name="Hensen N."/>
            <person name="Bonometti L."/>
            <person name="Westerberg I."/>
            <person name="Brannstrom I.O."/>
            <person name="Guillou S."/>
            <person name="Cros-Aarteil S."/>
            <person name="Calhoun S."/>
            <person name="Kuo A."/>
            <person name="Mondo S."/>
            <person name="Pangilinan J."/>
            <person name="Riley R."/>
            <person name="LaButti K."/>
            <person name="Andreopoulos B."/>
            <person name="Lipzen A."/>
            <person name="Chen C."/>
            <person name="Yanf M."/>
            <person name="Daum C."/>
            <person name="Ng V."/>
            <person name="Clum A."/>
            <person name="Steindorff A."/>
            <person name="Ohm R."/>
            <person name="Martin F."/>
            <person name="Silar P."/>
            <person name="Natvig D."/>
            <person name="Lalanne C."/>
            <person name="Gautier V."/>
            <person name="Ament-velasquez S.L."/>
            <person name="Kruys A."/>
            <person name="Hutchinson M.I."/>
            <person name="Powell A.J."/>
            <person name="Barry K."/>
            <person name="Miller A.N."/>
            <person name="Grigoriev I.V."/>
            <person name="Debuchy R."/>
            <person name="Gladieux P."/>
            <person name="Thoren M.H."/>
            <person name="Johannesson H."/>
        </authorList>
    </citation>
    <scope>NUCLEOTIDE SEQUENCE</scope>
    <source>
        <strain evidence="9">CBS 232.78</strain>
    </source>
</reference>
<feature type="transmembrane region" description="Helical" evidence="7">
    <location>
        <begin position="198"/>
        <end position="220"/>
    </location>
</feature>
<feature type="transmembrane region" description="Helical" evidence="7">
    <location>
        <begin position="232"/>
        <end position="253"/>
    </location>
</feature>
<comment type="subcellular location">
    <subcellularLocation>
        <location evidence="1">Membrane</location>
        <topology evidence="1">Multi-pass membrane protein</topology>
    </subcellularLocation>
</comment>
<protein>
    <recommendedName>
        <fullName evidence="8">Rhodopsin domain-containing protein</fullName>
    </recommendedName>
</protein>
<dbReference type="AlphaFoldDB" id="A0AAE0P535"/>
<evidence type="ECO:0000259" key="8">
    <source>
        <dbReference type="Pfam" id="PF20684"/>
    </source>
</evidence>